<dbReference type="Proteomes" id="UP001590951">
    <property type="component" value="Unassembled WGS sequence"/>
</dbReference>
<organism evidence="2 3">
    <name type="scientific">Lepraria finkii</name>
    <dbReference type="NCBI Taxonomy" id="1340010"/>
    <lineage>
        <taxon>Eukaryota</taxon>
        <taxon>Fungi</taxon>
        <taxon>Dikarya</taxon>
        <taxon>Ascomycota</taxon>
        <taxon>Pezizomycotina</taxon>
        <taxon>Lecanoromycetes</taxon>
        <taxon>OSLEUM clade</taxon>
        <taxon>Lecanoromycetidae</taxon>
        <taxon>Lecanorales</taxon>
        <taxon>Lecanorineae</taxon>
        <taxon>Stereocaulaceae</taxon>
        <taxon>Lepraria</taxon>
    </lineage>
</organism>
<evidence type="ECO:0000256" key="1">
    <source>
        <dbReference type="SAM" id="MobiDB-lite"/>
    </source>
</evidence>
<comment type="caution">
    <text evidence="2">The sequence shown here is derived from an EMBL/GenBank/DDBJ whole genome shotgun (WGS) entry which is preliminary data.</text>
</comment>
<dbReference type="EMBL" id="JBHFEH010000041">
    <property type="protein sequence ID" value="KAL2050878.1"/>
    <property type="molecule type" value="Genomic_DNA"/>
</dbReference>
<evidence type="ECO:0000313" key="3">
    <source>
        <dbReference type="Proteomes" id="UP001590951"/>
    </source>
</evidence>
<evidence type="ECO:0000313" key="2">
    <source>
        <dbReference type="EMBL" id="KAL2050878.1"/>
    </source>
</evidence>
<feature type="compositionally biased region" description="Low complexity" evidence="1">
    <location>
        <begin position="56"/>
        <end position="74"/>
    </location>
</feature>
<feature type="compositionally biased region" description="Low complexity" evidence="1">
    <location>
        <begin position="119"/>
        <end position="133"/>
    </location>
</feature>
<feature type="region of interest" description="Disordered" evidence="1">
    <location>
        <begin position="52"/>
        <end position="185"/>
    </location>
</feature>
<reference evidence="2 3" key="1">
    <citation type="submission" date="2024-09" db="EMBL/GenBank/DDBJ databases">
        <title>Rethinking Asexuality: The Enigmatic Case of Functional Sexual Genes in Lepraria (Stereocaulaceae).</title>
        <authorList>
            <person name="Doellman M."/>
            <person name="Sun Y."/>
            <person name="Barcenas-Pena A."/>
            <person name="Lumbsch H.T."/>
            <person name="Grewe F."/>
        </authorList>
    </citation>
    <scope>NUCLEOTIDE SEQUENCE [LARGE SCALE GENOMIC DNA]</scope>
    <source>
        <strain evidence="2 3">Grewe 0041</strain>
    </source>
</reference>
<sequence length="185" mass="19521">MQWGPDVDAKLFMYVLKIHNVKLDYQALAMAMGNDVTPKAIIHRIAKLRQAANEHSSPSASASPGLGLPAPRTRAPNKRPRAPATAAKTTPSTKSTTIPLGAGAGTKRKAAPVVPGQLDTAESAEAASADFFARGGQPVQEGEGGEEDHDEHDESPSKKVKGNAVEGVRAHQHEEGLEDTQVDYA</sequence>
<accession>A0ABR4AYZ9</accession>
<gene>
    <name evidence="2" type="ORF">ABVK25_008776</name>
</gene>
<name>A0ABR4AYZ9_9LECA</name>
<feature type="compositionally biased region" description="Acidic residues" evidence="1">
    <location>
        <begin position="176"/>
        <end position="185"/>
    </location>
</feature>
<keyword evidence="3" id="KW-1185">Reference proteome</keyword>
<feature type="compositionally biased region" description="Low complexity" evidence="1">
    <location>
        <begin position="82"/>
        <end position="97"/>
    </location>
</feature>
<proteinExistence type="predicted"/>
<protein>
    <submittedName>
        <fullName evidence="2">Uncharacterized protein</fullName>
    </submittedName>
</protein>